<dbReference type="Gramene" id="TuG1812G0300005473.01.T01">
    <property type="protein sequence ID" value="TuG1812G0300005473.01.T01.cds416928"/>
    <property type="gene ID" value="TuG1812G0300005473.01"/>
</dbReference>
<name>A0A8R7U122_TRIUA</name>
<keyword evidence="1" id="KW-1133">Transmembrane helix</keyword>
<proteinExistence type="predicted"/>
<evidence type="ECO:0000313" key="2">
    <source>
        <dbReference type="EnsemblPlants" id="TuG1812G0300005473.01.T01.cds416928"/>
    </source>
</evidence>
<reference evidence="3" key="1">
    <citation type="journal article" date="2013" name="Nature">
        <title>Draft genome of the wheat A-genome progenitor Triticum urartu.</title>
        <authorList>
            <person name="Ling H.Q."/>
            <person name="Zhao S."/>
            <person name="Liu D."/>
            <person name="Wang J."/>
            <person name="Sun H."/>
            <person name="Zhang C."/>
            <person name="Fan H."/>
            <person name="Li D."/>
            <person name="Dong L."/>
            <person name="Tao Y."/>
            <person name="Gao C."/>
            <person name="Wu H."/>
            <person name="Li Y."/>
            <person name="Cui Y."/>
            <person name="Guo X."/>
            <person name="Zheng S."/>
            <person name="Wang B."/>
            <person name="Yu K."/>
            <person name="Liang Q."/>
            <person name="Yang W."/>
            <person name="Lou X."/>
            <person name="Chen J."/>
            <person name="Feng M."/>
            <person name="Jian J."/>
            <person name="Zhang X."/>
            <person name="Luo G."/>
            <person name="Jiang Y."/>
            <person name="Liu J."/>
            <person name="Wang Z."/>
            <person name="Sha Y."/>
            <person name="Zhang B."/>
            <person name="Wu H."/>
            <person name="Tang D."/>
            <person name="Shen Q."/>
            <person name="Xue P."/>
            <person name="Zou S."/>
            <person name="Wang X."/>
            <person name="Liu X."/>
            <person name="Wang F."/>
            <person name="Yang Y."/>
            <person name="An X."/>
            <person name="Dong Z."/>
            <person name="Zhang K."/>
            <person name="Zhang X."/>
            <person name="Luo M.C."/>
            <person name="Dvorak J."/>
            <person name="Tong Y."/>
            <person name="Wang J."/>
            <person name="Yang H."/>
            <person name="Li Z."/>
            <person name="Wang D."/>
            <person name="Zhang A."/>
            <person name="Wang J."/>
        </authorList>
    </citation>
    <scope>NUCLEOTIDE SEQUENCE</scope>
    <source>
        <strain evidence="3">cv. G1812</strain>
    </source>
</reference>
<sequence length="213" mass="23617">MSGYWDLSFLSMSWFCISSLVGRPICFWRWSNIIFSTVCLVSGSRSESLLLSGLARWVSISGSPLIRDFHHSLFVSSMDSDLPSSMLQKQSSTLTGLWRSPSMMGGWPLSPTLRWSFLISHRTNLALVPSGTGMERFTSGSCCDHEYLSRSRPLPAFGCLALLSSFTFSISVLLSFLAARTGRRPVGWAAEVAASPPKFESWLERAVLAEFLL</sequence>
<reference evidence="2" key="2">
    <citation type="submission" date="2018-03" db="EMBL/GenBank/DDBJ databases">
        <title>The Triticum urartu genome reveals the dynamic nature of wheat genome evolution.</title>
        <authorList>
            <person name="Ling H."/>
            <person name="Ma B."/>
            <person name="Shi X."/>
            <person name="Liu H."/>
            <person name="Dong L."/>
            <person name="Sun H."/>
            <person name="Cao Y."/>
            <person name="Gao Q."/>
            <person name="Zheng S."/>
            <person name="Li Y."/>
            <person name="Yu Y."/>
            <person name="Du H."/>
            <person name="Qi M."/>
            <person name="Li Y."/>
            <person name="Yu H."/>
            <person name="Cui Y."/>
            <person name="Wang N."/>
            <person name="Chen C."/>
            <person name="Wu H."/>
            <person name="Zhao Y."/>
            <person name="Zhang J."/>
            <person name="Li Y."/>
            <person name="Zhou W."/>
            <person name="Zhang B."/>
            <person name="Hu W."/>
            <person name="Eijk M."/>
            <person name="Tang J."/>
            <person name="Witsenboer H."/>
            <person name="Zhao S."/>
            <person name="Li Z."/>
            <person name="Zhang A."/>
            <person name="Wang D."/>
            <person name="Liang C."/>
        </authorList>
    </citation>
    <scope>NUCLEOTIDE SEQUENCE [LARGE SCALE GENOMIC DNA]</scope>
    <source>
        <strain evidence="2">cv. G1812</strain>
    </source>
</reference>
<accession>A0A8R7U122</accession>
<reference evidence="2" key="3">
    <citation type="submission" date="2022-06" db="UniProtKB">
        <authorList>
            <consortium name="EnsemblPlants"/>
        </authorList>
    </citation>
    <scope>IDENTIFICATION</scope>
</reference>
<protein>
    <submittedName>
        <fullName evidence="2">Uncharacterized protein</fullName>
    </submittedName>
</protein>
<keyword evidence="3" id="KW-1185">Reference proteome</keyword>
<organism evidence="2 3">
    <name type="scientific">Triticum urartu</name>
    <name type="common">Red wild einkorn</name>
    <name type="synonym">Crithodium urartu</name>
    <dbReference type="NCBI Taxonomy" id="4572"/>
    <lineage>
        <taxon>Eukaryota</taxon>
        <taxon>Viridiplantae</taxon>
        <taxon>Streptophyta</taxon>
        <taxon>Embryophyta</taxon>
        <taxon>Tracheophyta</taxon>
        <taxon>Spermatophyta</taxon>
        <taxon>Magnoliopsida</taxon>
        <taxon>Liliopsida</taxon>
        <taxon>Poales</taxon>
        <taxon>Poaceae</taxon>
        <taxon>BOP clade</taxon>
        <taxon>Pooideae</taxon>
        <taxon>Triticodae</taxon>
        <taxon>Triticeae</taxon>
        <taxon>Triticinae</taxon>
        <taxon>Triticum</taxon>
    </lineage>
</organism>
<feature type="transmembrane region" description="Helical" evidence="1">
    <location>
        <begin position="154"/>
        <end position="179"/>
    </location>
</feature>
<evidence type="ECO:0000313" key="3">
    <source>
        <dbReference type="Proteomes" id="UP000015106"/>
    </source>
</evidence>
<dbReference type="EnsemblPlants" id="TuG1812G0300005473.01.T01">
    <property type="protein sequence ID" value="TuG1812G0300005473.01.T01.cds416928"/>
    <property type="gene ID" value="TuG1812G0300005473.01"/>
</dbReference>
<dbReference type="Proteomes" id="UP000015106">
    <property type="component" value="Chromosome 3"/>
</dbReference>
<keyword evidence="1" id="KW-0472">Membrane</keyword>
<evidence type="ECO:0000256" key="1">
    <source>
        <dbReference type="SAM" id="Phobius"/>
    </source>
</evidence>
<dbReference type="AlphaFoldDB" id="A0A8R7U122"/>
<keyword evidence="1" id="KW-0812">Transmembrane</keyword>